<feature type="domain" description="Phospholipase C/D" evidence="1">
    <location>
        <begin position="7"/>
        <end position="130"/>
    </location>
</feature>
<evidence type="ECO:0000313" key="5">
    <source>
        <dbReference type="Proteomes" id="UP000515909"/>
    </source>
</evidence>
<dbReference type="Proteomes" id="UP000469440">
    <property type="component" value="Unassembled WGS sequence"/>
</dbReference>
<evidence type="ECO:0000313" key="4">
    <source>
        <dbReference type="Proteomes" id="UP000469440"/>
    </source>
</evidence>
<protein>
    <submittedName>
        <fullName evidence="2 3">Zinc dependent phospholipase C</fullName>
    </submittedName>
</protein>
<dbReference type="KEGG" id="cfem:HCR03_07765"/>
<evidence type="ECO:0000259" key="1">
    <source>
        <dbReference type="Pfam" id="PF00882"/>
    </source>
</evidence>
<evidence type="ECO:0000313" key="2">
    <source>
        <dbReference type="EMBL" id="MVB09943.1"/>
    </source>
</evidence>
<organism evidence="2 4">
    <name type="scientific">Caproicibacter fermentans</name>
    <dbReference type="NCBI Taxonomy" id="2576756"/>
    <lineage>
        <taxon>Bacteria</taxon>
        <taxon>Bacillati</taxon>
        <taxon>Bacillota</taxon>
        <taxon>Clostridia</taxon>
        <taxon>Eubacteriales</taxon>
        <taxon>Acutalibacteraceae</taxon>
        <taxon>Caproicibacter</taxon>
    </lineage>
</organism>
<sequence>MPGLYAHFLFGLKVKDLLPEDLLRVVEDHREEYLLGLQGPDLLFYYHPLRRKPVTGVKIHWEPASGFMENAASVLRENSGDAGRLAYIIGFICHFTLDSGCHPVIREFMKQDGLSHAAIETEFDRLLMRRQRVDPNLFSPKPLIPKGSGATACAVPFYPDAVHKQLDRSLFFMRCCLSVLYSPRKTLKKALKILIFITGFSKKGKGLVAGSAPDPECSQAVDHLLFVFSDAPATALEQIENFLSAVEGDVPLNERFERNFE</sequence>
<dbReference type="OrthoDB" id="9810528at2"/>
<dbReference type="Pfam" id="PF00882">
    <property type="entry name" value="Zn_dep_PLPC"/>
    <property type="match status" value="1"/>
</dbReference>
<name>A0A6N8HX22_9FIRM</name>
<reference evidence="2 4" key="1">
    <citation type="submission" date="2019-09" db="EMBL/GenBank/DDBJ databases">
        <title>Genome sequence of Clostridium sp. EA1.</title>
        <authorList>
            <person name="Poehlein A."/>
            <person name="Bengelsdorf F.R."/>
            <person name="Daniel R."/>
        </authorList>
    </citation>
    <scope>NUCLEOTIDE SEQUENCE [LARGE SCALE GENOMIC DNA]</scope>
    <source>
        <strain evidence="2 4">EA1</strain>
    </source>
</reference>
<dbReference type="AlphaFoldDB" id="A0A6N8HX22"/>
<dbReference type="RefSeq" id="WP_066649420.1">
    <property type="nucleotide sequence ID" value="NZ_CP060286.1"/>
</dbReference>
<dbReference type="EMBL" id="VWXL01000014">
    <property type="protein sequence ID" value="MVB09943.1"/>
    <property type="molecule type" value="Genomic_DNA"/>
</dbReference>
<accession>A0A6N8HX22</accession>
<evidence type="ECO:0000313" key="3">
    <source>
        <dbReference type="EMBL" id="QNK42109.1"/>
    </source>
</evidence>
<keyword evidence="4" id="KW-1185">Reference proteome</keyword>
<dbReference type="EMBL" id="CP060286">
    <property type="protein sequence ID" value="QNK42109.1"/>
    <property type="molecule type" value="Genomic_DNA"/>
</dbReference>
<proteinExistence type="predicted"/>
<reference evidence="3 5" key="2">
    <citation type="submission" date="2020-08" db="EMBL/GenBank/DDBJ databases">
        <title>The isolate Caproiciproducens sp. 7D4C2 produces n-caproate at mildly acidic conditions from hexoses: genome and rBOX comparison with related strains and chain-elongating bacteria.</title>
        <authorList>
            <person name="Esquivel-Elizondo S."/>
            <person name="Bagci C."/>
            <person name="Temovska M."/>
            <person name="Jeon B.S."/>
            <person name="Bessarab I."/>
            <person name="Williams R.B.H."/>
            <person name="Huson D.H."/>
            <person name="Angenent L.T."/>
        </authorList>
    </citation>
    <scope>NUCLEOTIDE SEQUENCE [LARGE SCALE GENOMIC DNA]</scope>
    <source>
        <strain evidence="3 5">7D4C2</strain>
    </source>
</reference>
<dbReference type="InterPro" id="IPR029002">
    <property type="entry name" value="PLPC/GPLD1"/>
</dbReference>
<gene>
    <name evidence="2" type="ORF">CAFE_06130</name>
    <name evidence="3" type="ORF">HCR03_07765</name>
</gene>
<accession>A0A7G8TER8</accession>
<dbReference type="Proteomes" id="UP000515909">
    <property type="component" value="Chromosome"/>
</dbReference>